<keyword evidence="2" id="KW-0812">Transmembrane</keyword>
<dbReference type="EMBL" id="MK500511">
    <property type="protein sequence ID" value="QBK91130.1"/>
    <property type="molecule type" value="Genomic_DNA"/>
</dbReference>
<evidence type="ECO:0000256" key="1">
    <source>
        <dbReference type="SAM" id="MobiDB-lite"/>
    </source>
</evidence>
<accession>A0A481Z7P3</accession>
<keyword evidence="2" id="KW-1133">Transmembrane helix</keyword>
<reference evidence="3" key="1">
    <citation type="journal article" date="2019" name="MBio">
        <title>Virus Genomes from Deep Sea Sediments Expand the Ocean Megavirome and Support Independent Origins of Viral Gigantism.</title>
        <authorList>
            <person name="Backstrom D."/>
            <person name="Yutin N."/>
            <person name="Jorgensen S.L."/>
            <person name="Dharamshi J."/>
            <person name="Homa F."/>
            <person name="Zaremba-Niedwiedzka K."/>
            <person name="Spang A."/>
            <person name="Wolf Y.I."/>
            <person name="Koonin E.V."/>
            <person name="Ettema T.J."/>
        </authorList>
    </citation>
    <scope>NUCLEOTIDE SEQUENCE</scope>
</reference>
<keyword evidence="2" id="KW-0472">Membrane</keyword>
<evidence type="ECO:0000256" key="2">
    <source>
        <dbReference type="SAM" id="Phobius"/>
    </source>
</evidence>
<feature type="transmembrane region" description="Helical" evidence="2">
    <location>
        <begin position="259"/>
        <end position="280"/>
    </location>
</feature>
<sequence>MFTPGRMNTHYTPRRYSGRNTPAMVLKSGGLALAENEIKDLLNDLYSYKSTLINDLNKETAVKFTRLINYVTLLYDTPEYDTFYQWVVAKFKDQRKIIPATVGGYLIGCTVSTSFSHSTPGCAISCAGSMPRPQGDHSFKHCTHTVLMGTFSDSGYRFTILRRAKNTSDHENAYLYLEIDGPGDYHGFTEAEKKNLMATGVKRVKLYGYREDGTTYTELTSDLVPVENLKSRSSIQNRKTSTKRHGNEHHQVPSSGSNAAWIIIIIIIILVVVFLVWFAWSRRHKYSNMTANGY</sequence>
<gene>
    <name evidence="3" type="ORF">LCPAC202_01040</name>
</gene>
<feature type="region of interest" description="Disordered" evidence="1">
    <location>
        <begin position="234"/>
        <end position="254"/>
    </location>
</feature>
<organism evidence="3">
    <name type="scientific">Pithovirus LCPAC202</name>
    <dbReference type="NCBI Taxonomy" id="2506592"/>
    <lineage>
        <taxon>Viruses</taxon>
        <taxon>Pithoviruses</taxon>
    </lineage>
</organism>
<protein>
    <submittedName>
        <fullName evidence="3">Uncharacterized protein</fullName>
    </submittedName>
</protein>
<name>A0A481Z7P3_9VIRU</name>
<evidence type="ECO:0000313" key="3">
    <source>
        <dbReference type="EMBL" id="QBK91130.1"/>
    </source>
</evidence>
<proteinExistence type="predicted"/>